<gene>
    <name evidence="1" type="ORF">BLNAU_8087</name>
</gene>
<reference evidence="1 2" key="1">
    <citation type="journal article" date="2022" name="bioRxiv">
        <title>Genomics of Preaxostyla Flagellates Illuminates Evolutionary Transitions and the Path Towards Mitochondrial Loss.</title>
        <authorList>
            <person name="Novak L.V.F."/>
            <person name="Treitli S.C."/>
            <person name="Pyrih J."/>
            <person name="Halakuc P."/>
            <person name="Pipaliya S.V."/>
            <person name="Vacek V."/>
            <person name="Brzon O."/>
            <person name="Soukal P."/>
            <person name="Eme L."/>
            <person name="Dacks J.B."/>
            <person name="Karnkowska A."/>
            <person name="Elias M."/>
            <person name="Hampl V."/>
        </authorList>
    </citation>
    <scope>NUCLEOTIDE SEQUENCE [LARGE SCALE GENOMIC DNA]</scope>
    <source>
        <strain evidence="1">NAU3</strain>
        <tissue evidence="1">Gut</tissue>
    </source>
</reference>
<dbReference type="Proteomes" id="UP001281761">
    <property type="component" value="Unassembled WGS sequence"/>
</dbReference>
<name>A0ABQ9XZU9_9EUKA</name>
<accession>A0ABQ9XZU9</accession>
<keyword evidence="2" id="KW-1185">Reference proteome</keyword>
<sequence length="379" mass="41628">MDCVADPVAEDKQFEKLVKHDAACWGADVVGCGEFWDRLAFGEHSGLDVIAADAADNQHGAGGGWAGGFDRSGERAGSSSEEIVMALQGKNTMLADKTSVHPDIDAEKAHRMLCFSPHIEVLKLAIETLSKRFKSDYRTRFFLLKRKVPSGSTDSSSELLPFVGHLCSVLAEHVSEMKSHFTESSPSDGTISALSATLPSESPLLAGNTILIDFNYAPLLKATIVACLDLLDHERSDSNCPHSDRTDMLIKILDTSWYYAAESLTDYHKSLRPVFDSTFSDIPQLCSLLERTCSCSSPTNIFYLFLIINIGGSLPHMVPRLLEENLVERVIDTSKPIRVPTSNGDFHLFLIKAIRHLIETPNDSSVRYPQVFGNPPEGV</sequence>
<comment type="caution">
    <text evidence="1">The sequence shown here is derived from an EMBL/GenBank/DDBJ whole genome shotgun (WGS) entry which is preliminary data.</text>
</comment>
<organism evidence="1 2">
    <name type="scientific">Blattamonas nauphoetae</name>
    <dbReference type="NCBI Taxonomy" id="2049346"/>
    <lineage>
        <taxon>Eukaryota</taxon>
        <taxon>Metamonada</taxon>
        <taxon>Preaxostyla</taxon>
        <taxon>Oxymonadida</taxon>
        <taxon>Blattamonas</taxon>
    </lineage>
</organism>
<protein>
    <submittedName>
        <fullName evidence="1">Uncharacterized protein</fullName>
    </submittedName>
</protein>
<evidence type="ECO:0000313" key="1">
    <source>
        <dbReference type="EMBL" id="KAK2957012.1"/>
    </source>
</evidence>
<dbReference type="EMBL" id="JARBJD010000050">
    <property type="protein sequence ID" value="KAK2957012.1"/>
    <property type="molecule type" value="Genomic_DNA"/>
</dbReference>
<evidence type="ECO:0000313" key="2">
    <source>
        <dbReference type="Proteomes" id="UP001281761"/>
    </source>
</evidence>
<proteinExistence type="predicted"/>